<sequence>MIKVGIMDEDVDYDKIKDFINNIYGSSSQNPTSESTPITINISEVVDNPESNQNRMSYADVIKMINSLDYGLFRNNRITNLYNPIAPSKYIIGEQTQRTRETTATPVVNISSSAQQNQVVSEAQANPAKGIKLKDLVKKINYDDLVLPSLPISDQISEINRINDGLRNNIFDHDHLIIVMQEIYGIKRISDKEKSDLGSKMSKLGDAEKALLSARDDKISEGINLIDKMVNGG</sequence>
<name>A0A218NM05_9ARCH</name>
<organism evidence="1 2">
    <name type="scientific">Candidatus Mancarchaeum acidiphilum</name>
    <dbReference type="NCBI Taxonomy" id="1920749"/>
    <lineage>
        <taxon>Archaea</taxon>
        <taxon>Candidatus Micrarchaeota</taxon>
        <taxon>Candidatus Mancarchaeum</taxon>
    </lineage>
</organism>
<reference evidence="1 2" key="1">
    <citation type="journal article" date="2017" name="Nat. Commun.">
        <title>'ARMAN' archaea depend on association with euryarchaeal host in culture and in situ.</title>
        <authorList>
            <person name="Golyshina O."/>
            <person name="Toshchakov S."/>
            <person name="Makarova K."/>
            <person name="Gavrilov S."/>
            <person name="Korzhenkov A."/>
            <person name="La Cono V."/>
            <person name="Arcadi E."/>
            <person name="Nechitaylo T."/>
            <person name="Ferrer M."/>
            <person name="Kublanov I."/>
            <person name="Wolf Y."/>
            <person name="Yakimov M."/>
            <person name="Golyshin P."/>
            <person name="Slesarev A."/>
            <person name="Kozyavkin S."/>
        </authorList>
    </citation>
    <scope>NUCLEOTIDE SEQUENCE [LARGE SCALE GENOMIC DNA]</scope>
    <source>
        <strain evidence="1 2">Mia14</strain>
    </source>
</reference>
<dbReference type="KEGG" id="marh:Mia14_0171"/>
<evidence type="ECO:0000313" key="1">
    <source>
        <dbReference type="EMBL" id="ASI13507.1"/>
    </source>
</evidence>
<evidence type="ECO:0000313" key="2">
    <source>
        <dbReference type="Proteomes" id="UP000197679"/>
    </source>
</evidence>
<dbReference type="Proteomes" id="UP000197679">
    <property type="component" value="Chromosome"/>
</dbReference>
<gene>
    <name evidence="1" type="ORF">Mia14_0171</name>
</gene>
<accession>A0A218NM05</accession>
<keyword evidence="2" id="KW-1185">Reference proteome</keyword>
<dbReference type="AlphaFoldDB" id="A0A218NM05"/>
<dbReference type="EMBL" id="CP019964">
    <property type="protein sequence ID" value="ASI13507.1"/>
    <property type="molecule type" value="Genomic_DNA"/>
</dbReference>
<proteinExistence type="predicted"/>
<protein>
    <submittedName>
        <fullName evidence="1">Uncharacterized protein</fullName>
    </submittedName>
</protein>